<comment type="caution">
    <text evidence="1">The sequence shown here is derived from an EMBL/GenBank/DDBJ whole genome shotgun (WGS) entry which is preliminary data.</text>
</comment>
<accession>A0A8J3ILD3</accession>
<reference evidence="1" key="1">
    <citation type="submission" date="2020-10" db="EMBL/GenBank/DDBJ databases">
        <title>Taxonomic study of unclassified bacteria belonging to the class Ktedonobacteria.</title>
        <authorList>
            <person name="Yabe S."/>
            <person name="Wang C.M."/>
            <person name="Zheng Y."/>
            <person name="Sakai Y."/>
            <person name="Cavaletti L."/>
            <person name="Monciardini P."/>
            <person name="Donadio S."/>
        </authorList>
    </citation>
    <scope>NUCLEOTIDE SEQUENCE</scope>
    <source>
        <strain evidence="1">ID150040</strain>
    </source>
</reference>
<gene>
    <name evidence="1" type="ORF">KSF_060060</name>
</gene>
<evidence type="ECO:0000313" key="2">
    <source>
        <dbReference type="Proteomes" id="UP000597444"/>
    </source>
</evidence>
<proteinExistence type="predicted"/>
<sequence>MSCAKTLSKWDRKPIDGAACSRSKMEFLERDSHLLYVVENKNVNVDRFLLVIYRQAGAT</sequence>
<name>A0A8J3ILD3_9CHLR</name>
<dbReference type="Proteomes" id="UP000597444">
    <property type="component" value="Unassembled WGS sequence"/>
</dbReference>
<organism evidence="1 2">
    <name type="scientific">Reticulibacter mediterranei</name>
    <dbReference type="NCBI Taxonomy" id="2778369"/>
    <lineage>
        <taxon>Bacteria</taxon>
        <taxon>Bacillati</taxon>
        <taxon>Chloroflexota</taxon>
        <taxon>Ktedonobacteria</taxon>
        <taxon>Ktedonobacterales</taxon>
        <taxon>Reticulibacteraceae</taxon>
        <taxon>Reticulibacter</taxon>
    </lineage>
</organism>
<evidence type="ECO:0000313" key="1">
    <source>
        <dbReference type="EMBL" id="GHO95958.1"/>
    </source>
</evidence>
<dbReference type="EMBL" id="BNJK01000001">
    <property type="protein sequence ID" value="GHO95958.1"/>
    <property type="molecule type" value="Genomic_DNA"/>
</dbReference>
<dbReference type="AlphaFoldDB" id="A0A8J3ILD3"/>
<keyword evidence="2" id="KW-1185">Reference proteome</keyword>
<protein>
    <submittedName>
        <fullName evidence="1">Uncharacterized protein</fullName>
    </submittedName>
</protein>